<keyword evidence="2" id="KW-0808">Transferase</keyword>
<protein>
    <submittedName>
        <fullName evidence="2">Protein N-acetyltransferase, RimJ/RimL family</fullName>
    </submittedName>
</protein>
<dbReference type="PROSITE" id="PS51186">
    <property type="entry name" value="GNAT"/>
    <property type="match status" value="1"/>
</dbReference>
<reference evidence="2 3" key="1">
    <citation type="submission" date="2016-10" db="EMBL/GenBank/DDBJ databases">
        <authorList>
            <person name="de Groot N.N."/>
        </authorList>
    </citation>
    <scope>NUCLEOTIDE SEQUENCE [LARGE SCALE GENOMIC DNA]</scope>
    <source>
        <strain evidence="2 3">CPCC 202699</strain>
    </source>
</reference>
<dbReference type="Pfam" id="PF13302">
    <property type="entry name" value="Acetyltransf_3"/>
    <property type="match status" value="1"/>
</dbReference>
<evidence type="ECO:0000259" key="1">
    <source>
        <dbReference type="PROSITE" id="PS51186"/>
    </source>
</evidence>
<gene>
    <name evidence="2" type="ORF">SAMN05421504_1031036</name>
</gene>
<feature type="domain" description="N-acetyltransferase" evidence="1">
    <location>
        <begin position="22"/>
        <end position="187"/>
    </location>
</feature>
<dbReference type="EMBL" id="FNON01000003">
    <property type="protein sequence ID" value="SDX83923.1"/>
    <property type="molecule type" value="Genomic_DNA"/>
</dbReference>
<dbReference type="InterPro" id="IPR016181">
    <property type="entry name" value="Acyl_CoA_acyltransferase"/>
</dbReference>
<dbReference type="STRING" id="589385.SAMN05421504_1031036"/>
<dbReference type="GO" id="GO:0016747">
    <property type="term" value="F:acyltransferase activity, transferring groups other than amino-acyl groups"/>
    <property type="evidence" value="ECO:0007669"/>
    <property type="project" value="InterPro"/>
</dbReference>
<sequence length="193" mass="21312">MLGWFRRRRCPASAHRFRVGTLVFRTPTELDSLVAVAGASDDEAQRWLGWELDHIVLEPHRDRYLAMAPGRGTAYDLREDAIDLIAIHPRRKRCAGLVSVHSDGELGGWLMPGFRGQGLGGELFKAGLVLAHEHLGLTSVRAGVETTNLASQGALRAAGMRQVDGPPTHTLPNGRVMSSYWFQHEVAQPRRCS</sequence>
<dbReference type="SUPFAM" id="SSF55729">
    <property type="entry name" value="Acyl-CoA N-acyltransferases (Nat)"/>
    <property type="match status" value="1"/>
</dbReference>
<accession>A0A1H3EYM8</accession>
<dbReference type="Gene3D" id="3.40.630.30">
    <property type="match status" value="1"/>
</dbReference>
<proteinExistence type="predicted"/>
<dbReference type="InterPro" id="IPR000182">
    <property type="entry name" value="GNAT_dom"/>
</dbReference>
<evidence type="ECO:0000313" key="2">
    <source>
        <dbReference type="EMBL" id="SDX83923.1"/>
    </source>
</evidence>
<evidence type="ECO:0000313" key="3">
    <source>
        <dbReference type="Proteomes" id="UP000199515"/>
    </source>
</evidence>
<name>A0A1H3EYM8_9PSEU</name>
<dbReference type="AlphaFoldDB" id="A0A1H3EYM8"/>
<dbReference type="Proteomes" id="UP000199515">
    <property type="component" value="Unassembled WGS sequence"/>
</dbReference>
<organism evidence="2 3">
    <name type="scientific">Amycolatopsis xylanica</name>
    <dbReference type="NCBI Taxonomy" id="589385"/>
    <lineage>
        <taxon>Bacteria</taxon>
        <taxon>Bacillati</taxon>
        <taxon>Actinomycetota</taxon>
        <taxon>Actinomycetes</taxon>
        <taxon>Pseudonocardiales</taxon>
        <taxon>Pseudonocardiaceae</taxon>
        <taxon>Amycolatopsis</taxon>
    </lineage>
</organism>
<keyword evidence="3" id="KW-1185">Reference proteome</keyword>